<dbReference type="RefSeq" id="WP_246388772.1">
    <property type="nucleotide sequence ID" value="NZ_JACIDY010000008.1"/>
</dbReference>
<dbReference type="Pfam" id="PF03743">
    <property type="entry name" value="TrbI"/>
    <property type="match status" value="1"/>
</dbReference>
<accession>A0A7W6C5R1</accession>
<keyword evidence="2" id="KW-1185">Reference proteome</keyword>
<dbReference type="InterPro" id="IPR005498">
    <property type="entry name" value="T4SS_VirB10/TraB/TrbI"/>
</dbReference>
<protein>
    <submittedName>
        <fullName evidence="1">Type IV secretory pathway VirB10-like protein</fullName>
    </submittedName>
</protein>
<reference evidence="1 2" key="1">
    <citation type="submission" date="2020-08" db="EMBL/GenBank/DDBJ databases">
        <title>Genomic Encyclopedia of Type Strains, Phase IV (KMG-IV): sequencing the most valuable type-strain genomes for metagenomic binning, comparative biology and taxonomic classification.</title>
        <authorList>
            <person name="Goeker M."/>
        </authorList>
    </citation>
    <scope>NUCLEOTIDE SEQUENCE [LARGE SCALE GENOMIC DNA]</scope>
    <source>
        <strain evidence="1 2">DSM 27568</strain>
    </source>
</reference>
<evidence type="ECO:0000313" key="2">
    <source>
        <dbReference type="Proteomes" id="UP000561459"/>
    </source>
</evidence>
<sequence length="75" mass="8245">MSAEDTVRSEVTISGENDLVQAIRQSTQTNTARAGDQITQRNLDIQPTITIRPGAPVRVMVTRDLILAPWRGRAS</sequence>
<gene>
    <name evidence="1" type="ORF">GGR39_003029</name>
</gene>
<organism evidence="1 2">
    <name type="scientific">Novosphingobium fluoreni</name>
    <dbReference type="NCBI Taxonomy" id="1391222"/>
    <lineage>
        <taxon>Bacteria</taxon>
        <taxon>Pseudomonadati</taxon>
        <taxon>Pseudomonadota</taxon>
        <taxon>Alphaproteobacteria</taxon>
        <taxon>Sphingomonadales</taxon>
        <taxon>Sphingomonadaceae</taxon>
        <taxon>Novosphingobium</taxon>
    </lineage>
</organism>
<dbReference type="Proteomes" id="UP000561459">
    <property type="component" value="Unassembled WGS sequence"/>
</dbReference>
<comment type="caution">
    <text evidence="1">The sequence shown here is derived from an EMBL/GenBank/DDBJ whole genome shotgun (WGS) entry which is preliminary data.</text>
</comment>
<dbReference type="EMBL" id="JACIDY010000008">
    <property type="protein sequence ID" value="MBB3941353.1"/>
    <property type="molecule type" value="Genomic_DNA"/>
</dbReference>
<proteinExistence type="predicted"/>
<name>A0A7W6C5R1_9SPHN</name>
<evidence type="ECO:0000313" key="1">
    <source>
        <dbReference type="EMBL" id="MBB3941353.1"/>
    </source>
</evidence>
<dbReference type="AlphaFoldDB" id="A0A7W6C5R1"/>